<sequence>MKPVCGLFLIVFLLSFRISFGQKESNSVLEKKVSIEANNETIASILDQISSQAQVFFSYDALMIEAEKKTDISIADKTIRETLDSLFNGKFSYKVLGEQIIIAIPEIDEVKKKDIDVEKEKPKIIAFRGKVVDKDEKDVLSYASIFIFRKNIGTVSNNDGEFELKIPESMKQDTIIISCLGYRQQIQPIGEITDKDYQIALEPSSVQLKEIKVTAINSDDIISKILSKISLNYSRDGETMTSFYREVLKQDNHYIDVAEALMEIQKASYDNSFAQDKVRVIKGRKSQNVMPFKFVDFKIQGGPYYITKLDVVKTLDSFLDPEFRDFYKFSTEGIIEVDNRDTYVVYFKPKEKVDYPCYQGKLYVDMSSFALVRAEFGLSRAGLKFARESLIRKKPKDFYVRPIKVEYKVSYRRANNKWHLSTAQASINFRVKSKGDKVNSVFYSDSELLVTDIKPDNRTHFKKDEMFNSKDIFTEVVTNFDDGFWGDYNIIKPSEELRKSLQDYSMKNDSLFNSDEKNANHTK</sequence>
<organism evidence="1 2">
    <name type="scientific">Aquipluma nitroreducens</name>
    <dbReference type="NCBI Taxonomy" id="2010828"/>
    <lineage>
        <taxon>Bacteria</taxon>
        <taxon>Pseudomonadati</taxon>
        <taxon>Bacteroidota</taxon>
        <taxon>Bacteroidia</taxon>
        <taxon>Marinilabiliales</taxon>
        <taxon>Prolixibacteraceae</taxon>
        <taxon>Aquipluma</taxon>
    </lineage>
</organism>
<evidence type="ECO:0000313" key="2">
    <source>
        <dbReference type="Proteomes" id="UP001193389"/>
    </source>
</evidence>
<dbReference type="SUPFAM" id="SSF49464">
    <property type="entry name" value="Carboxypeptidase regulatory domain-like"/>
    <property type="match status" value="1"/>
</dbReference>
<dbReference type="AlphaFoldDB" id="A0A5K7S9M7"/>
<keyword evidence="2" id="KW-1185">Reference proteome</keyword>
<dbReference type="Pfam" id="PF13715">
    <property type="entry name" value="CarbopepD_reg_2"/>
    <property type="match status" value="1"/>
</dbReference>
<gene>
    <name evidence="1" type="ORF">AQPE_2366</name>
</gene>
<dbReference type="EMBL" id="AP018694">
    <property type="protein sequence ID" value="BBE18205.1"/>
    <property type="molecule type" value="Genomic_DNA"/>
</dbReference>
<dbReference type="InterPro" id="IPR008969">
    <property type="entry name" value="CarboxyPept-like_regulatory"/>
</dbReference>
<proteinExistence type="predicted"/>
<evidence type="ECO:0000313" key="1">
    <source>
        <dbReference type="EMBL" id="BBE18205.1"/>
    </source>
</evidence>
<protein>
    <submittedName>
        <fullName evidence="1">Outer membrane protein</fullName>
    </submittedName>
</protein>
<reference evidence="1" key="1">
    <citation type="journal article" date="2020" name="Int. J. Syst. Evol. Microbiol.">
        <title>Aquipluma nitroreducens gen. nov. sp. nov., a novel facultatively anaerobic bacterium isolated from a freshwater lake.</title>
        <authorList>
            <person name="Watanabe M."/>
            <person name="Kojima H."/>
            <person name="Fukui M."/>
        </authorList>
    </citation>
    <scope>NUCLEOTIDE SEQUENCE</scope>
    <source>
        <strain evidence="1">MeG22</strain>
    </source>
</reference>
<name>A0A5K7S9M7_9BACT</name>
<dbReference type="RefSeq" id="WP_318351131.1">
    <property type="nucleotide sequence ID" value="NZ_AP018694.1"/>
</dbReference>
<accession>A0A5K7S9M7</accession>
<dbReference type="KEGG" id="anf:AQPE_2366"/>
<dbReference type="Proteomes" id="UP001193389">
    <property type="component" value="Chromosome"/>
</dbReference>